<evidence type="ECO:0000313" key="1">
    <source>
        <dbReference type="EMBL" id="TMS59432.1"/>
    </source>
</evidence>
<comment type="caution">
    <text evidence="1">The sequence shown here is derived from an EMBL/GenBank/DDBJ whole genome shotgun (WGS) entry which is preliminary data.</text>
</comment>
<reference evidence="1" key="1">
    <citation type="submission" date="2019-05" db="EMBL/GenBank/DDBJ databases">
        <title>Revised genome assembly of Burkholderiaceae (previously Ralstonia) sp. PBA.</title>
        <authorList>
            <person name="Gan H.M."/>
        </authorList>
    </citation>
    <scope>NUCLEOTIDE SEQUENCE</scope>
    <source>
        <strain evidence="1">PBA</strain>
    </source>
</reference>
<dbReference type="Proteomes" id="UP000004277">
    <property type="component" value="Unassembled WGS sequence"/>
</dbReference>
<accession>A0ACD3STH8</accession>
<gene>
    <name evidence="1" type="ORF">MW7_002170</name>
</gene>
<protein>
    <submittedName>
        <fullName evidence="1">Histidine phosphatase family protein</fullName>
    </submittedName>
</protein>
<keyword evidence="2" id="KW-1185">Reference proteome</keyword>
<proteinExistence type="predicted"/>
<name>A0ACD3STH8_9BURK</name>
<sequence length="225" mass="24221">MTDGPAKQASLAPDSTRLLVIRHGETAWNRERRWQGHLDIDLNARGAVQAASLGPALAHEPLDAVYASDLQRARKTAEGMSHGRGLPVHLDPALRERAFGAFEGMLHGEVEAADPAGYARWRAHDLDYGPPGGETLADFHRRVLDAVTAIARRHLGQVVAIVTHGGVLDCLYRAASGAPMHGPRTADLLNAAINRLEYAGGRLHLVSWGEAEHLAGLALDEIDRA</sequence>
<organism evidence="1 2">
    <name type="scientific">Imbroritus primus</name>
    <dbReference type="NCBI Taxonomy" id="3058603"/>
    <lineage>
        <taxon>Bacteria</taxon>
        <taxon>Pseudomonadati</taxon>
        <taxon>Pseudomonadota</taxon>
        <taxon>Betaproteobacteria</taxon>
        <taxon>Burkholderiales</taxon>
        <taxon>Burkholderiaceae</taxon>
        <taxon>Imbroritus</taxon>
    </lineage>
</organism>
<dbReference type="EMBL" id="AKCV02000007">
    <property type="protein sequence ID" value="TMS59432.1"/>
    <property type="molecule type" value="Genomic_DNA"/>
</dbReference>
<evidence type="ECO:0000313" key="2">
    <source>
        <dbReference type="Proteomes" id="UP000004277"/>
    </source>
</evidence>